<keyword evidence="2" id="KW-0274">FAD</keyword>
<dbReference type="InterPro" id="IPR051704">
    <property type="entry name" value="FAD_aromatic-hydroxylase"/>
</dbReference>
<dbReference type="Proteomes" id="UP000824596">
    <property type="component" value="Unassembled WGS sequence"/>
</dbReference>
<gene>
    <name evidence="5" type="ORF">HRG_10007</name>
</gene>
<feature type="domain" description="FAD-binding" evidence="4">
    <location>
        <begin position="6"/>
        <end position="328"/>
    </location>
</feature>
<dbReference type="EMBL" id="JAIZPD010000014">
    <property type="protein sequence ID" value="KAH0958962.1"/>
    <property type="molecule type" value="Genomic_DNA"/>
</dbReference>
<accession>A0A9P8MTK6</accession>
<dbReference type="Gene3D" id="3.30.9.10">
    <property type="entry name" value="D-Amino Acid Oxidase, subunit A, domain 2"/>
    <property type="match status" value="1"/>
</dbReference>
<reference evidence="5" key="1">
    <citation type="submission" date="2021-09" db="EMBL/GenBank/DDBJ databases">
        <title>A high-quality genome of the endoparasitic fungus Hirsutella rhossiliensis with a comparison of Hirsutella genomes reveals transposable elements contributing to genome size variation.</title>
        <authorList>
            <person name="Lin R."/>
            <person name="Jiao Y."/>
            <person name="Sun X."/>
            <person name="Ling J."/>
            <person name="Xie B."/>
            <person name="Cheng X."/>
        </authorList>
    </citation>
    <scope>NUCLEOTIDE SEQUENCE</scope>
    <source>
        <strain evidence="5">HR02</strain>
    </source>
</reference>
<organism evidence="5 6">
    <name type="scientific">Hirsutella rhossiliensis</name>
    <dbReference type="NCBI Taxonomy" id="111463"/>
    <lineage>
        <taxon>Eukaryota</taxon>
        <taxon>Fungi</taxon>
        <taxon>Dikarya</taxon>
        <taxon>Ascomycota</taxon>
        <taxon>Pezizomycotina</taxon>
        <taxon>Sordariomycetes</taxon>
        <taxon>Hypocreomycetidae</taxon>
        <taxon>Hypocreales</taxon>
        <taxon>Ophiocordycipitaceae</taxon>
        <taxon>Hirsutella</taxon>
    </lineage>
</organism>
<dbReference type="PANTHER" id="PTHR46865">
    <property type="entry name" value="OXIDOREDUCTASE-RELATED"/>
    <property type="match status" value="1"/>
</dbReference>
<keyword evidence="1" id="KW-0285">Flavoprotein</keyword>
<proteinExistence type="predicted"/>
<dbReference type="InterPro" id="IPR036188">
    <property type="entry name" value="FAD/NAD-bd_sf"/>
</dbReference>
<dbReference type="GeneID" id="68359136"/>
<dbReference type="SUPFAM" id="SSF51905">
    <property type="entry name" value="FAD/NAD(P)-binding domain"/>
    <property type="match status" value="1"/>
</dbReference>
<keyword evidence="6" id="KW-1185">Reference proteome</keyword>
<evidence type="ECO:0000259" key="4">
    <source>
        <dbReference type="Pfam" id="PF01494"/>
    </source>
</evidence>
<dbReference type="Gene3D" id="3.50.50.60">
    <property type="entry name" value="FAD/NAD(P)-binding domain"/>
    <property type="match status" value="1"/>
</dbReference>
<dbReference type="Pfam" id="PF01494">
    <property type="entry name" value="FAD_binding_3"/>
    <property type="match status" value="1"/>
</dbReference>
<keyword evidence="3" id="KW-0560">Oxidoreductase</keyword>
<evidence type="ECO:0000313" key="5">
    <source>
        <dbReference type="EMBL" id="KAH0958962.1"/>
    </source>
</evidence>
<dbReference type="RefSeq" id="XP_044716475.1">
    <property type="nucleotide sequence ID" value="XM_044868478.1"/>
</dbReference>
<dbReference type="PRINTS" id="PR00420">
    <property type="entry name" value="RNGMNOXGNASE"/>
</dbReference>
<evidence type="ECO:0000313" key="6">
    <source>
        <dbReference type="Proteomes" id="UP000824596"/>
    </source>
</evidence>
<dbReference type="AlphaFoldDB" id="A0A9P8MTK6"/>
<sequence>MAPLRILISGGGIAGPALAFWMARLGHACTVLERFPQLRASGQQIDIREQGVDTARRMGLLETIRSHAVDEEGLQFVDDRGWRRALFPRTEAGSGNQGFSSEFEIMRGDLCRVLAGAAPAANKPDYRFGLSVDGFDNERGGVRVKLSDGSVERYDMLVGADGQGSRIRKMMLKDGDGGKDLSRSLGVYVAYYSLPRTPQDPSLGTMYHATGRRLLATRWHSPQRGQGYLATMAHGEEMERALKQDVGTQKDVFARVFGDAGWQAARLVDEMRRADDFYAQTIVQIKCRPWSRGRVVLLGDAGYCPSPLTGMGTSAALIGAYVLAGELSKRGISSSSPSGQGQEDAVASALAAYEEVLRPFVEEIQQLPRGLPRLVYPETAVGVWILRSVLGLMSTLKLNRLFESSLMQRNGWKLPDYPQLRGSEPQTRRLLTE</sequence>
<dbReference type="InterPro" id="IPR002938">
    <property type="entry name" value="FAD-bd"/>
</dbReference>
<evidence type="ECO:0000256" key="3">
    <source>
        <dbReference type="ARBA" id="ARBA00023002"/>
    </source>
</evidence>
<dbReference type="GO" id="GO:0071949">
    <property type="term" value="F:FAD binding"/>
    <property type="evidence" value="ECO:0007669"/>
    <property type="project" value="InterPro"/>
</dbReference>
<dbReference type="GO" id="GO:0016491">
    <property type="term" value="F:oxidoreductase activity"/>
    <property type="evidence" value="ECO:0007669"/>
    <property type="project" value="UniProtKB-KW"/>
</dbReference>
<name>A0A9P8MTK6_9HYPO</name>
<comment type="caution">
    <text evidence="5">The sequence shown here is derived from an EMBL/GenBank/DDBJ whole genome shotgun (WGS) entry which is preliminary data.</text>
</comment>
<protein>
    <submittedName>
        <fullName evidence="5">FAD binding domain-containing protein</fullName>
    </submittedName>
</protein>
<evidence type="ECO:0000256" key="2">
    <source>
        <dbReference type="ARBA" id="ARBA00022827"/>
    </source>
</evidence>
<dbReference type="PANTHER" id="PTHR46865:SF2">
    <property type="entry name" value="MONOOXYGENASE"/>
    <property type="match status" value="1"/>
</dbReference>
<evidence type="ECO:0000256" key="1">
    <source>
        <dbReference type="ARBA" id="ARBA00022630"/>
    </source>
</evidence>
<dbReference type="OrthoDB" id="655030at2759"/>